<dbReference type="GO" id="GO:0003700">
    <property type="term" value="F:DNA-binding transcription factor activity"/>
    <property type="evidence" value="ECO:0007669"/>
    <property type="project" value="TreeGrafter"/>
</dbReference>
<dbReference type="HOGENOM" id="CLU_062618_5_0_4"/>
<dbReference type="PROSITE" id="PS51077">
    <property type="entry name" value="HTH_ICLR"/>
    <property type="match status" value="1"/>
</dbReference>
<gene>
    <name evidence="7" type="ORF">BN940_03706</name>
</gene>
<dbReference type="InterPro" id="IPR036388">
    <property type="entry name" value="WH-like_DNA-bd_sf"/>
</dbReference>
<dbReference type="GO" id="GO:0045892">
    <property type="term" value="P:negative regulation of DNA-templated transcription"/>
    <property type="evidence" value="ECO:0007669"/>
    <property type="project" value="TreeGrafter"/>
</dbReference>
<keyword evidence="8" id="KW-1185">Reference proteome</keyword>
<keyword evidence="1" id="KW-0805">Transcription regulation</keyword>
<dbReference type="InterPro" id="IPR005471">
    <property type="entry name" value="Tscrpt_reg_IclR_N"/>
</dbReference>
<evidence type="ECO:0000259" key="5">
    <source>
        <dbReference type="PROSITE" id="PS51077"/>
    </source>
</evidence>
<evidence type="ECO:0000256" key="2">
    <source>
        <dbReference type="ARBA" id="ARBA00023125"/>
    </source>
</evidence>
<accession>W8X8K1</accession>
<dbReference type="KEGG" id="cdn:BN940_03706"/>
<dbReference type="PANTHER" id="PTHR30136:SF7">
    <property type="entry name" value="HTH-TYPE TRANSCRIPTIONAL REGULATOR KDGR-RELATED"/>
    <property type="match status" value="1"/>
</dbReference>
<evidence type="ECO:0000313" key="7">
    <source>
        <dbReference type="EMBL" id="CDM23215.1"/>
    </source>
</evidence>
<dbReference type="PROSITE" id="PS51078">
    <property type="entry name" value="ICLR_ED"/>
    <property type="match status" value="1"/>
</dbReference>
<protein>
    <submittedName>
        <fullName evidence="7">Transcriptional regulator, IclR family</fullName>
    </submittedName>
</protein>
<proteinExistence type="predicted"/>
<evidence type="ECO:0000313" key="8">
    <source>
        <dbReference type="Proteomes" id="UP000019805"/>
    </source>
</evidence>
<evidence type="ECO:0000256" key="3">
    <source>
        <dbReference type="ARBA" id="ARBA00023163"/>
    </source>
</evidence>
<evidence type="ECO:0000259" key="6">
    <source>
        <dbReference type="PROSITE" id="PS51078"/>
    </source>
</evidence>
<dbReference type="InterPro" id="IPR050707">
    <property type="entry name" value="HTH_MetabolicPath_Reg"/>
</dbReference>
<feature type="domain" description="HTH iclR-type" evidence="5">
    <location>
        <begin position="37"/>
        <end position="98"/>
    </location>
</feature>
<dbReference type="Pfam" id="PF01614">
    <property type="entry name" value="IclR_C"/>
    <property type="match status" value="1"/>
</dbReference>
<dbReference type="InterPro" id="IPR036390">
    <property type="entry name" value="WH_DNA-bd_sf"/>
</dbReference>
<dbReference type="PANTHER" id="PTHR30136">
    <property type="entry name" value="HELIX-TURN-HELIX TRANSCRIPTIONAL REGULATOR, ICLR FAMILY"/>
    <property type="match status" value="1"/>
</dbReference>
<evidence type="ECO:0000256" key="4">
    <source>
        <dbReference type="SAM" id="MobiDB-lite"/>
    </source>
</evidence>
<name>W8X8K1_CASD6</name>
<sequence length="286" mass="31453">MKAMRRPPVQPGTTPPMDMTDPPDDPAPAGETVRYSAPALDKGLDILEVLSRTAEGCTLKELADALNRNVSQIFRMVVALHRRGYIQSDANDRYTLTLKMFCLAHRQPPLKRMIQTALPLLDELAQRARQSCHLAVYERGCSVVVAQVDSPERWSFGLKTGAFMGLTDTSSGHILLAYQDEIGRARMLRNHIKVDGELDMDPGHLLSLLADVRRAGCSVMPSKQIQGVTNIAFPVHGLNHKVVAAINVPYIARIDAAATPSIEEVKRIQADICARLSRRLGADEDA</sequence>
<dbReference type="AlphaFoldDB" id="W8X8K1"/>
<dbReference type="InterPro" id="IPR029016">
    <property type="entry name" value="GAF-like_dom_sf"/>
</dbReference>
<keyword evidence="3" id="KW-0804">Transcription</keyword>
<feature type="region of interest" description="Disordered" evidence="4">
    <location>
        <begin position="1"/>
        <end position="32"/>
    </location>
</feature>
<dbReference type="Gene3D" id="1.10.10.10">
    <property type="entry name" value="Winged helix-like DNA-binding domain superfamily/Winged helix DNA-binding domain"/>
    <property type="match status" value="1"/>
</dbReference>
<dbReference type="STRING" id="1437824.BN940_03706"/>
<organism evidence="7 8">
    <name type="scientific">Castellaniella defragrans (strain DSM 12143 / CCUG 39792 / 65Phen)</name>
    <name type="common">Alcaligenes defragrans</name>
    <dbReference type="NCBI Taxonomy" id="1437824"/>
    <lineage>
        <taxon>Bacteria</taxon>
        <taxon>Pseudomonadati</taxon>
        <taxon>Pseudomonadota</taxon>
        <taxon>Betaproteobacteria</taxon>
        <taxon>Burkholderiales</taxon>
        <taxon>Alcaligenaceae</taxon>
        <taxon>Castellaniella</taxon>
    </lineage>
</organism>
<dbReference type="Gene3D" id="3.30.450.40">
    <property type="match status" value="1"/>
</dbReference>
<dbReference type="Pfam" id="PF09339">
    <property type="entry name" value="HTH_IclR"/>
    <property type="match status" value="1"/>
</dbReference>
<feature type="domain" description="IclR-ED" evidence="6">
    <location>
        <begin position="99"/>
        <end position="282"/>
    </location>
</feature>
<dbReference type="SUPFAM" id="SSF55781">
    <property type="entry name" value="GAF domain-like"/>
    <property type="match status" value="1"/>
</dbReference>
<dbReference type="eggNOG" id="COG1414">
    <property type="taxonomic scope" value="Bacteria"/>
</dbReference>
<dbReference type="InterPro" id="IPR014757">
    <property type="entry name" value="Tscrpt_reg_IclR_C"/>
</dbReference>
<dbReference type="SUPFAM" id="SSF46785">
    <property type="entry name" value="Winged helix' DNA-binding domain"/>
    <property type="match status" value="1"/>
</dbReference>
<dbReference type="PATRIC" id="fig|1437824.5.peg.735"/>
<evidence type="ECO:0000256" key="1">
    <source>
        <dbReference type="ARBA" id="ARBA00023015"/>
    </source>
</evidence>
<reference evidence="7 8" key="1">
    <citation type="journal article" date="2014" name="BMC Microbiol.">
        <title>The oxygen-independent metabolism of cyclic monoterpenes in Castellaniella defragrans 65Phen.</title>
        <authorList>
            <person name="Petasch J."/>
            <person name="Disch E.M."/>
            <person name="Markert S."/>
            <person name="Becher D."/>
            <person name="Schweder T."/>
            <person name="Huttel B."/>
            <person name="Reinhardt R."/>
            <person name="Harder J."/>
        </authorList>
    </citation>
    <scope>NUCLEOTIDE SEQUENCE [LARGE SCALE GENOMIC DNA]</scope>
    <source>
        <strain evidence="7">65Phen</strain>
    </source>
</reference>
<dbReference type="GO" id="GO:0003677">
    <property type="term" value="F:DNA binding"/>
    <property type="evidence" value="ECO:0007669"/>
    <property type="project" value="UniProtKB-KW"/>
</dbReference>
<keyword evidence="2" id="KW-0238">DNA-binding</keyword>
<dbReference type="EMBL" id="HG916765">
    <property type="protein sequence ID" value="CDM23215.1"/>
    <property type="molecule type" value="Genomic_DNA"/>
</dbReference>
<dbReference type="Proteomes" id="UP000019805">
    <property type="component" value="Chromosome"/>
</dbReference>
<dbReference type="SMART" id="SM00346">
    <property type="entry name" value="HTH_ICLR"/>
    <property type="match status" value="1"/>
</dbReference>